<accession>A0ABN6GZN4</accession>
<name>A0ABN6GZN4_9BACT</name>
<reference evidence="6 7" key="1">
    <citation type="submission" date="2021-06" db="EMBL/GenBank/DDBJ databases">
        <title>Complete genome of Haloferula helveola possessing various polysaccharide degrading enzymes.</title>
        <authorList>
            <person name="Takami H."/>
            <person name="Huang C."/>
            <person name="Hamasaki K."/>
        </authorList>
    </citation>
    <scope>NUCLEOTIDE SEQUENCE [LARGE SCALE GENOMIC DNA]</scope>
    <source>
        <strain evidence="6 7">CN-1</strain>
    </source>
</reference>
<comment type="similarity">
    <text evidence="1">Belongs to the sulfatase family.</text>
</comment>
<proteinExistence type="inferred from homology"/>
<keyword evidence="7" id="KW-1185">Reference proteome</keyword>
<evidence type="ECO:0000313" key="6">
    <source>
        <dbReference type="EMBL" id="BCX46183.1"/>
    </source>
</evidence>
<dbReference type="Gene3D" id="3.40.720.10">
    <property type="entry name" value="Alkaline Phosphatase, subunit A"/>
    <property type="match status" value="1"/>
</dbReference>
<evidence type="ECO:0000256" key="3">
    <source>
        <dbReference type="ARBA" id="ARBA00022801"/>
    </source>
</evidence>
<dbReference type="Gene3D" id="3.30.1120.10">
    <property type="match status" value="1"/>
</dbReference>
<evidence type="ECO:0000313" key="7">
    <source>
        <dbReference type="Proteomes" id="UP001374893"/>
    </source>
</evidence>
<dbReference type="SUPFAM" id="SSF53649">
    <property type="entry name" value="Alkaline phosphatase-like"/>
    <property type="match status" value="1"/>
</dbReference>
<dbReference type="InterPro" id="IPR000917">
    <property type="entry name" value="Sulfatase_N"/>
</dbReference>
<evidence type="ECO:0000259" key="5">
    <source>
        <dbReference type="Pfam" id="PF00884"/>
    </source>
</evidence>
<dbReference type="InterPro" id="IPR017850">
    <property type="entry name" value="Alkaline_phosphatase_core_sf"/>
</dbReference>
<dbReference type="Pfam" id="PF00884">
    <property type="entry name" value="Sulfatase"/>
    <property type="match status" value="1"/>
</dbReference>
<dbReference type="InterPro" id="IPR024607">
    <property type="entry name" value="Sulfatase_CS"/>
</dbReference>
<dbReference type="Proteomes" id="UP001374893">
    <property type="component" value="Chromosome"/>
</dbReference>
<gene>
    <name evidence="6" type="ORF">HAHE_00910</name>
</gene>
<evidence type="ECO:0000256" key="1">
    <source>
        <dbReference type="ARBA" id="ARBA00008779"/>
    </source>
</evidence>
<dbReference type="EMBL" id="AP024702">
    <property type="protein sequence ID" value="BCX46183.1"/>
    <property type="molecule type" value="Genomic_DNA"/>
</dbReference>
<organism evidence="6 7">
    <name type="scientific">Haloferula helveola</name>
    <dbReference type="NCBI Taxonomy" id="490095"/>
    <lineage>
        <taxon>Bacteria</taxon>
        <taxon>Pseudomonadati</taxon>
        <taxon>Verrucomicrobiota</taxon>
        <taxon>Verrucomicrobiia</taxon>
        <taxon>Verrucomicrobiales</taxon>
        <taxon>Verrucomicrobiaceae</taxon>
        <taxon>Haloferula</taxon>
    </lineage>
</organism>
<evidence type="ECO:0000256" key="4">
    <source>
        <dbReference type="ARBA" id="ARBA00022837"/>
    </source>
</evidence>
<keyword evidence="2" id="KW-0479">Metal-binding</keyword>
<dbReference type="RefSeq" id="WP_338687571.1">
    <property type="nucleotide sequence ID" value="NZ_AP024702.1"/>
</dbReference>
<keyword evidence="3" id="KW-0378">Hydrolase</keyword>
<feature type="domain" description="Sulfatase N-terminal" evidence="5">
    <location>
        <begin position="30"/>
        <end position="378"/>
    </location>
</feature>
<dbReference type="PANTHER" id="PTHR42693">
    <property type="entry name" value="ARYLSULFATASE FAMILY MEMBER"/>
    <property type="match status" value="1"/>
</dbReference>
<dbReference type="PROSITE" id="PS00149">
    <property type="entry name" value="SULFATASE_2"/>
    <property type="match status" value="1"/>
</dbReference>
<evidence type="ECO:0000256" key="2">
    <source>
        <dbReference type="ARBA" id="ARBA00022723"/>
    </source>
</evidence>
<keyword evidence="4" id="KW-0106">Calcium</keyword>
<dbReference type="InterPro" id="IPR050738">
    <property type="entry name" value="Sulfatase"/>
</dbReference>
<sequence>MHPHRPHQVLPFLTFLLVISFRLLAAEEKPNIIVIITDDQGWADIGYNNPGRAYTPHLDRLAANGVTLTRHYVMPQCTPTRVAAMTGRYPGRFGTVPLEASNEPAFPHGTPTLASMLKEAGYTTHLSGKWHLGSSPDHGPNHFGFDSSYGSLAGAVGMYDHRYSTKSPYSVTWHRDHAIIPGYENGTHATDLVAADATHFIRREHERPFFLYLAFHAPHTPLDERGPFVDTPTQLDPDNPKRWLNENKIKWFNDPKGVIQREPDPEKRLLLAAVHHVDHAVGEVVTALRETGHFDNTLILFSSDNGPQGSWGGNAYPSDLKLTDFNQPIPMKGRKLDVWEGGIHVPGFMHWPARLKPRREETPVHIVDWFPTLATITGGVPPERPDGRDLSSLLLDRERLPERDFYWTWHPTINRRALSDGEWKIVRYGHGEPKQPSDWKLFRLSDDPKEQNDLAKKHPDELKRLHDRYLSQRALDGGR</sequence>
<dbReference type="PANTHER" id="PTHR42693:SF53">
    <property type="entry name" value="ENDO-4-O-SULFATASE"/>
    <property type="match status" value="1"/>
</dbReference>
<protein>
    <submittedName>
        <fullName evidence="6">N-acetylgalactosamine 4-sulfatase/arylsulftase B</fullName>
    </submittedName>
</protein>